<evidence type="ECO:0000313" key="3">
    <source>
        <dbReference type="Proteomes" id="UP000054538"/>
    </source>
</evidence>
<accession>A0A0D0DF89</accession>
<reference evidence="3" key="2">
    <citation type="submission" date="2015-01" db="EMBL/GenBank/DDBJ databases">
        <title>Evolutionary Origins and Diversification of the Mycorrhizal Mutualists.</title>
        <authorList>
            <consortium name="DOE Joint Genome Institute"/>
            <consortium name="Mycorrhizal Genomics Consortium"/>
            <person name="Kohler A."/>
            <person name="Kuo A."/>
            <person name="Nagy L.G."/>
            <person name="Floudas D."/>
            <person name="Copeland A."/>
            <person name="Barry K.W."/>
            <person name="Cichocki N."/>
            <person name="Veneault-Fourrey C."/>
            <person name="LaButti K."/>
            <person name="Lindquist E.A."/>
            <person name="Lipzen A."/>
            <person name="Lundell T."/>
            <person name="Morin E."/>
            <person name="Murat C."/>
            <person name="Riley R."/>
            <person name="Ohm R."/>
            <person name="Sun H."/>
            <person name="Tunlid A."/>
            <person name="Henrissat B."/>
            <person name="Grigoriev I.V."/>
            <person name="Hibbett D.S."/>
            <person name="Martin F."/>
        </authorList>
    </citation>
    <scope>NUCLEOTIDE SEQUENCE [LARGE SCALE GENOMIC DNA]</scope>
    <source>
        <strain evidence="3">Ve08.2h10</strain>
    </source>
</reference>
<keyword evidence="1" id="KW-1133">Transmembrane helix</keyword>
<dbReference type="HOGENOM" id="CLU_2210842_0_0_1"/>
<protein>
    <submittedName>
        <fullName evidence="2">Uncharacterized protein</fullName>
    </submittedName>
</protein>
<organism evidence="2 3">
    <name type="scientific">Paxillus rubicundulus Ve08.2h10</name>
    <dbReference type="NCBI Taxonomy" id="930991"/>
    <lineage>
        <taxon>Eukaryota</taxon>
        <taxon>Fungi</taxon>
        <taxon>Dikarya</taxon>
        <taxon>Basidiomycota</taxon>
        <taxon>Agaricomycotina</taxon>
        <taxon>Agaricomycetes</taxon>
        <taxon>Agaricomycetidae</taxon>
        <taxon>Boletales</taxon>
        <taxon>Paxilineae</taxon>
        <taxon>Paxillaceae</taxon>
        <taxon>Paxillus</taxon>
    </lineage>
</organism>
<dbReference type="EMBL" id="KN825597">
    <property type="protein sequence ID" value="KIK83316.1"/>
    <property type="molecule type" value="Genomic_DNA"/>
</dbReference>
<reference evidence="2 3" key="1">
    <citation type="submission" date="2014-04" db="EMBL/GenBank/DDBJ databases">
        <authorList>
            <consortium name="DOE Joint Genome Institute"/>
            <person name="Kuo A."/>
            <person name="Kohler A."/>
            <person name="Jargeat P."/>
            <person name="Nagy L.G."/>
            <person name="Floudas D."/>
            <person name="Copeland A."/>
            <person name="Barry K.W."/>
            <person name="Cichocki N."/>
            <person name="Veneault-Fourrey C."/>
            <person name="LaButti K."/>
            <person name="Lindquist E.A."/>
            <person name="Lipzen A."/>
            <person name="Lundell T."/>
            <person name="Morin E."/>
            <person name="Murat C."/>
            <person name="Sun H."/>
            <person name="Tunlid A."/>
            <person name="Henrissat B."/>
            <person name="Grigoriev I.V."/>
            <person name="Hibbett D.S."/>
            <person name="Martin F."/>
            <person name="Nordberg H.P."/>
            <person name="Cantor M.N."/>
            <person name="Hua S.X."/>
        </authorList>
    </citation>
    <scope>NUCLEOTIDE SEQUENCE [LARGE SCALE GENOMIC DNA]</scope>
    <source>
        <strain evidence="2 3">Ve08.2h10</strain>
    </source>
</reference>
<sequence length="107" mass="11817">MTRSASGIYAMSFRYLLVILRFLSRHLVEIFGMVLTLSTLAWAYIYIHYTAAQTPHAPLCPSLPAFAMPHFRTAASSEQATTPGRNAIPVMRRRNPLCADTSTGLAS</sequence>
<feature type="transmembrane region" description="Helical" evidence="1">
    <location>
        <begin position="30"/>
        <end position="49"/>
    </location>
</feature>
<name>A0A0D0DF89_9AGAM</name>
<keyword evidence="3" id="KW-1185">Reference proteome</keyword>
<keyword evidence="1" id="KW-0812">Transmembrane</keyword>
<dbReference type="InParanoid" id="A0A0D0DF89"/>
<gene>
    <name evidence="2" type="ORF">PAXRUDRAFT_704349</name>
</gene>
<keyword evidence="1" id="KW-0472">Membrane</keyword>
<evidence type="ECO:0000313" key="2">
    <source>
        <dbReference type="EMBL" id="KIK83316.1"/>
    </source>
</evidence>
<dbReference type="AlphaFoldDB" id="A0A0D0DF89"/>
<evidence type="ECO:0000256" key="1">
    <source>
        <dbReference type="SAM" id="Phobius"/>
    </source>
</evidence>
<dbReference type="Proteomes" id="UP000054538">
    <property type="component" value="Unassembled WGS sequence"/>
</dbReference>
<proteinExistence type="predicted"/>